<dbReference type="PANTHER" id="PTHR30041">
    <property type="entry name" value="ARSENATE REDUCTASE"/>
    <property type="match status" value="1"/>
</dbReference>
<dbReference type="InterPro" id="IPR006660">
    <property type="entry name" value="Arsenate_reductase-like"/>
</dbReference>
<evidence type="ECO:0000256" key="3">
    <source>
        <dbReference type="ARBA" id="ARBA00023002"/>
    </source>
</evidence>
<keyword evidence="9" id="KW-1185">Reference proteome</keyword>
<evidence type="ECO:0000313" key="9">
    <source>
        <dbReference type="Proteomes" id="UP000766336"/>
    </source>
</evidence>
<accession>A0ABS5QIT3</accession>
<evidence type="ECO:0000256" key="6">
    <source>
        <dbReference type="PROSITE-ProRule" id="PRU01282"/>
    </source>
</evidence>
<dbReference type="EC" id="1.20.4.1" evidence="4 7"/>
<comment type="catalytic activity">
    <reaction evidence="7">
        <text>[glutaredoxin]-dithiol + arsenate + glutathione + H(+) = glutathionyl-S-S-[glutaredoxin] + arsenite + H2O</text>
        <dbReference type="Rhea" id="RHEA:22016"/>
        <dbReference type="Rhea" id="RHEA-COMP:10729"/>
        <dbReference type="Rhea" id="RHEA-COMP:17668"/>
        <dbReference type="ChEBI" id="CHEBI:15377"/>
        <dbReference type="ChEBI" id="CHEBI:15378"/>
        <dbReference type="ChEBI" id="CHEBI:29242"/>
        <dbReference type="ChEBI" id="CHEBI:29950"/>
        <dbReference type="ChEBI" id="CHEBI:48597"/>
        <dbReference type="ChEBI" id="CHEBI:57925"/>
        <dbReference type="ChEBI" id="CHEBI:146199"/>
        <dbReference type="EC" id="1.20.4.1"/>
    </reaction>
</comment>
<evidence type="ECO:0000256" key="1">
    <source>
        <dbReference type="ARBA" id="ARBA00007198"/>
    </source>
</evidence>
<evidence type="ECO:0000256" key="4">
    <source>
        <dbReference type="ARBA" id="ARBA00038969"/>
    </source>
</evidence>
<dbReference type="CDD" id="cd03034">
    <property type="entry name" value="ArsC_ArsC"/>
    <property type="match status" value="1"/>
</dbReference>
<dbReference type="Gene3D" id="3.40.30.10">
    <property type="entry name" value="Glutaredoxin"/>
    <property type="match status" value="1"/>
</dbReference>
<proteinExistence type="inferred from homology"/>
<protein>
    <recommendedName>
        <fullName evidence="5 7">Arsenate reductase</fullName>
        <ecNumber evidence="4 7">1.20.4.1</ecNumber>
    </recommendedName>
</protein>
<evidence type="ECO:0000256" key="5">
    <source>
        <dbReference type="ARBA" id="ARBA00039879"/>
    </source>
</evidence>
<name>A0ABS5QIT3_9PROT</name>
<dbReference type="InterPro" id="IPR036249">
    <property type="entry name" value="Thioredoxin-like_sf"/>
</dbReference>
<dbReference type="Proteomes" id="UP000766336">
    <property type="component" value="Unassembled WGS sequence"/>
</dbReference>
<evidence type="ECO:0000313" key="8">
    <source>
        <dbReference type="EMBL" id="MBS7813266.1"/>
    </source>
</evidence>
<dbReference type="Pfam" id="PF03960">
    <property type="entry name" value="ArsC"/>
    <property type="match status" value="1"/>
</dbReference>
<evidence type="ECO:0000256" key="2">
    <source>
        <dbReference type="ARBA" id="ARBA00022849"/>
    </source>
</evidence>
<organism evidence="8 9">
    <name type="scientific">Roseococcus pinisoli</name>
    <dbReference type="NCBI Taxonomy" id="2835040"/>
    <lineage>
        <taxon>Bacteria</taxon>
        <taxon>Pseudomonadati</taxon>
        <taxon>Pseudomonadota</taxon>
        <taxon>Alphaproteobacteria</taxon>
        <taxon>Acetobacterales</taxon>
        <taxon>Roseomonadaceae</taxon>
        <taxon>Roseococcus</taxon>
    </lineage>
</organism>
<dbReference type="GO" id="GO:0008794">
    <property type="term" value="F:arsenate reductase (glutaredoxin) activity"/>
    <property type="evidence" value="ECO:0007669"/>
    <property type="project" value="UniProtKB-EC"/>
</dbReference>
<keyword evidence="3 7" id="KW-0560">Oxidoreductase</keyword>
<dbReference type="NCBIfam" id="TIGR00014">
    <property type="entry name" value="arsC"/>
    <property type="match status" value="1"/>
</dbReference>
<comment type="similarity">
    <text evidence="1 6 7">Belongs to the ArsC family.</text>
</comment>
<comment type="caution">
    <text evidence="8">The sequence shown here is derived from an EMBL/GenBank/DDBJ whole genome shotgun (WGS) entry which is preliminary data.</text>
</comment>
<dbReference type="InterPro" id="IPR006659">
    <property type="entry name" value="Arsenate_reductase"/>
</dbReference>
<keyword evidence="2" id="KW-0059">Arsenical resistance</keyword>
<sequence>MTRVTIYHNPDCGTSRNALGLIRNSGVEPQIVEYLKTPPSRPELAALIRRMGLPVRAVLREKGTPYAELGLADPALTEDALLDAMMAHPILINRPIVVTPLGVRLCRPSETVLEILPDPQRAAFAKEDGGKVVDELGRPVAGEAR</sequence>
<dbReference type="PROSITE" id="PS51353">
    <property type="entry name" value="ARSC"/>
    <property type="match status" value="1"/>
</dbReference>
<dbReference type="EMBL" id="JAHCDA010000004">
    <property type="protein sequence ID" value="MBS7813266.1"/>
    <property type="molecule type" value="Genomic_DNA"/>
</dbReference>
<dbReference type="RefSeq" id="WP_213671956.1">
    <property type="nucleotide sequence ID" value="NZ_JAHCDA010000004.1"/>
</dbReference>
<dbReference type="SUPFAM" id="SSF52833">
    <property type="entry name" value="Thioredoxin-like"/>
    <property type="match status" value="1"/>
</dbReference>
<reference evidence="8 9" key="1">
    <citation type="submission" date="2021-05" db="EMBL/GenBank/DDBJ databases">
        <title>Roseococcus sp. XZZS9, whole genome shotgun sequencing project.</title>
        <authorList>
            <person name="Zhao G."/>
            <person name="Shen L."/>
        </authorList>
    </citation>
    <scope>NUCLEOTIDE SEQUENCE [LARGE SCALE GENOMIC DNA]</scope>
    <source>
        <strain evidence="8 9">XZZS9</strain>
    </source>
</reference>
<dbReference type="PANTHER" id="PTHR30041:SF5">
    <property type="entry name" value="ARSENATE REDUCTASE-RELATED"/>
    <property type="match status" value="1"/>
</dbReference>
<evidence type="ECO:0000256" key="7">
    <source>
        <dbReference type="RuleBase" id="RU362029"/>
    </source>
</evidence>
<gene>
    <name evidence="8" type="primary">arsC</name>
    <name evidence="8" type="ORF">KHU32_20155</name>
</gene>